<evidence type="ECO:0000256" key="5">
    <source>
        <dbReference type="ARBA" id="ARBA00022917"/>
    </source>
</evidence>
<evidence type="ECO:0000256" key="4">
    <source>
        <dbReference type="ARBA" id="ARBA00022540"/>
    </source>
</evidence>
<dbReference type="InterPro" id="IPR042529">
    <property type="entry name" value="IF_2B-like_C"/>
</dbReference>
<accession>A0A653BRR3</accession>
<evidence type="ECO:0000256" key="10">
    <source>
        <dbReference type="RuleBase" id="RU003814"/>
    </source>
</evidence>
<dbReference type="PANTHER" id="PTHR45860">
    <property type="entry name" value="TRANSLATION INITIATION FACTOR EIF-2B SUBUNIT ALPHA"/>
    <property type="match status" value="1"/>
</dbReference>
<dbReference type="OrthoDB" id="10249309at2759"/>
<dbReference type="Proteomes" id="UP000410492">
    <property type="component" value="Unassembled WGS sequence"/>
</dbReference>
<keyword evidence="4" id="KW-0396">Initiation factor</keyword>
<evidence type="ECO:0000256" key="1">
    <source>
        <dbReference type="ARBA" id="ARBA00004514"/>
    </source>
</evidence>
<keyword evidence="3" id="KW-0963">Cytoplasm</keyword>
<dbReference type="FunFam" id="3.40.50.10470:FF:000001">
    <property type="entry name" value="Translation initiation factor eIF-2B subunit alpha"/>
    <property type="match status" value="1"/>
</dbReference>
<evidence type="ECO:0000313" key="11">
    <source>
        <dbReference type="EMBL" id="VEN38031.1"/>
    </source>
</evidence>
<evidence type="ECO:0000256" key="6">
    <source>
        <dbReference type="ARBA" id="ARBA00043898"/>
    </source>
</evidence>
<protein>
    <recommendedName>
        <fullName evidence="7">Translation initiation factor eIF2B subunit alpha</fullName>
    </recommendedName>
    <alternativeName>
        <fullName evidence="8">eIF2B GDP-GTP exchange factor subunit alpha</fullName>
    </alternativeName>
</protein>
<dbReference type="InterPro" id="IPR037171">
    <property type="entry name" value="NagB/RpiA_transferase-like"/>
</dbReference>
<evidence type="ECO:0000256" key="2">
    <source>
        <dbReference type="ARBA" id="ARBA00007251"/>
    </source>
</evidence>
<dbReference type="Pfam" id="PF01008">
    <property type="entry name" value="IF-2B"/>
    <property type="match status" value="1"/>
</dbReference>
<dbReference type="Gene3D" id="3.40.50.10470">
    <property type="entry name" value="Translation initiation factor eif-2b, domain 2"/>
    <property type="match status" value="1"/>
</dbReference>
<keyword evidence="12" id="KW-1185">Reference proteome</keyword>
<proteinExistence type="inferred from homology"/>
<dbReference type="GO" id="GO:0005851">
    <property type="term" value="C:eukaryotic translation initiation factor 2B complex"/>
    <property type="evidence" value="ECO:0007669"/>
    <property type="project" value="TreeGrafter"/>
</dbReference>
<dbReference type="InterPro" id="IPR042528">
    <property type="entry name" value="elF-2B_alpha_N"/>
</dbReference>
<dbReference type="EMBL" id="CAACVG010004003">
    <property type="protein sequence ID" value="VEN38031.1"/>
    <property type="molecule type" value="Genomic_DNA"/>
</dbReference>
<comment type="function">
    <text evidence="6">Acts as a component of the translation initiation factor 2B (eIF2B) complex, which catalyzes the exchange of GDP for GTP on eukaryotic initiation factor 2 (eIF2) gamma subunit. Its guanine nucleotide exchange factor activity is repressed when bound to eIF2 complex phosphorylated on the alpha subunit, thereby limiting the amount of methionyl-initiator methionine tRNA available to the ribosome and consequently global translation is repressed.</text>
</comment>
<dbReference type="GO" id="GO:0005085">
    <property type="term" value="F:guanyl-nucleotide exchange factor activity"/>
    <property type="evidence" value="ECO:0007669"/>
    <property type="project" value="TreeGrafter"/>
</dbReference>
<comment type="subcellular location">
    <subcellularLocation>
        <location evidence="1">Cytoplasm</location>
        <location evidence="1">Cytosol</location>
    </subcellularLocation>
</comment>
<evidence type="ECO:0000256" key="3">
    <source>
        <dbReference type="ARBA" id="ARBA00022490"/>
    </source>
</evidence>
<keyword evidence="5" id="KW-0648">Protein biosynthesis</keyword>
<dbReference type="SUPFAM" id="SSF100950">
    <property type="entry name" value="NagB/RpiA/CoA transferase-like"/>
    <property type="match status" value="1"/>
</dbReference>
<dbReference type="PANTHER" id="PTHR45860:SF1">
    <property type="entry name" value="TRANSLATION INITIATION FACTOR EIF-2B SUBUNIT ALPHA"/>
    <property type="match status" value="1"/>
</dbReference>
<dbReference type="AlphaFoldDB" id="A0A653BRR3"/>
<dbReference type="GO" id="GO:0005829">
    <property type="term" value="C:cytosol"/>
    <property type="evidence" value="ECO:0007669"/>
    <property type="project" value="UniProtKB-SubCell"/>
</dbReference>
<dbReference type="InterPro" id="IPR051501">
    <property type="entry name" value="eIF2B_alpha/beta/delta"/>
</dbReference>
<gene>
    <name evidence="11" type="ORF">CALMAC_LOCUS3062</name>
</gene>
<reference evidence="11 12" key="1">
    <citation type="submission" date="2019-01" db="EMBL/GenBank/DDBJ databases">
        <authorList>
            <person name="Sayadi A."/>
        </authorList>
    </citation>
    <scope>NUCLEOTIDE SEQUENCE [LARGE SCALE GENOMIC DNA]</scope>
</reference>
<comment type="subunit">
    <text evidence="9">Component of the translation initiation factor 2B (eIF2B) complex which is a heterodecamer of two sets of five different subunits: alpha, beta, gamma, delta and epsilon. Subunits alpha, beta and delta comprise a regulatory subcomplex and subunits epsilon and gamma comprise a catalytic subcomplex. Within the complex, the hexameric regulatory complex resides at the center, with the two heterodimeric catalytic subcomplexes bound on opposite sides.</text>
</comment>
<sequence>MDGAKVREFFCKIIREDEDVSVGVAAIRTLMEIIKHSKSETVQELETNLKDGINVMKNTDYPVAAINSGCELFLRFITLAALDTRCFSDCKKIMLDRGHLFIKKLDEARGKIVRLASKFIEDGSKVLTHSRSRVVLQTLRKAHKQNKRFEVFVTISAPDNSGKQMCKELQAEGIPCTLILDSAVGYIMEQVHFIMVGAEGVVESGGIVNKVGSYTMAVCAKEMKKPFYVLTESFKFSRLFPLGQQDLPEEYKFKSSVRKSSDLKKVHPLVDYTPPAYITLLFTDLGILTPSAPLSTYKNIIWKSIMNMTPIQDVLIMDH</sequence>
<evidence type="ECO:0000256" key="7">
    <source>
        <dbReference type="ARBA" id="ARBA00044208"/>
    </source>
</evidence>
<dbReference type="Gene3D" id="1.20.120.1070">
    <property type="entry name" value="Translation initiation factor eIF-2B, N-terminal domain"/>
    <property type="match status" value="1"/>
</dbReference>
<name>A0A653BRR3_CALMS</name>
<evidence type="ECO:0000256" key="8">
    <source>
        <dbReference type="ARBA" id="ARBA00044236"/>
    </source>
</evidence>
<organism evidence="11 12">
    <name type="scientific">Callosobruchus maculatus</name>
    <name type="common">Southern cowpea weevil</name>
    <name type="synonym">Pulse bruchid</name>
    <dbReference type="NCBI Taxonomy" id="64391"/>
    <lineage>
        <taxon>Eukaryota</taxon>
        <taxon>Metazoa</taxon>
        <taxon>Ecdysozoa</taxon>
        <taxon>Arthropoda</taxon>
        <taxon>Hexapoda</taxon>
        <taxon>Insecta</taxon>
        <taxon>Pterygota</taxon>
        <taxon>Neoptera</taxon>
        <taxon>Endopterygota</taxon>
        <taxon>Coleoptera</taxon>
        <taxon>Polyphaga</taxon>
        <taxon>Cucujiformia</taxon>
        <taxon>Chrysomeloidea</taxon>
        <taxon>Chrysomelidae</taxon>
        <taxon>Bruchinae</taxon>
        <taxon>Bruchini</taxon>
        <taxon>Callosobruchus</taxon>
    </lineage>
</organism>
<comment type="similarity">
    <text evidence="2 10">Belongs to the eIF-2B alpha/beta/delta subunits family.</text>
</comment>
<dbReference type="InterPro" id="IPR000649">
    <property type="entry name" value="IF-2B-related"/>
</dbReference>
<dbReference type="GO" id="GO:0003743">
    <property type="term" value="F:translation initiation factor activity"/>
    <property type="evidence" value="ECO:0007669"/>
    <property type="project" value="UniProtKB-KW"/>
</dbReference>
<evidence type="ECO:0000256" key="9">
    <source>
        <dbReference type="ARBA" id="ARBA00046432"/>
    </source>
</evidence>
<evidence type="ECO:0000313" key="12">
    <source>
        <dbReference type="Proteomes" id="UP000410492"/>
    </source>
</evidence>